<name>A0AAV7SS63_PLEWA</name>
<accession>A0AAV7SS63</accession>
<comment type="caution">
    <text evidence="2">The sequence shown here is derived from an EMBL/GenBank/DDBJ whole genome shotgun (WGS) entry which is preliminary data.</text>
</comment>
<dbReference type="AlphaFoldDB" id="A0AAV7SS63"/>
<organism evidence="2 3">
    <name type="scientific">Pleurodeles waltl</name>
    <name type="common">Iberian ribbed newt</name>
    <dbReference type="NCBI Taxonomy" id="8319"/>
    <lineage>
        <taxon>Eukaryota</taxon>
        <taxon>Metazoa</taxon>
        <taxon>Chordata</taxon>
        <taxon>Craniata</taxon>
        <taxon>Vertebrata</taxon>
        <taxon>Euteleostomi</taxon>
        <taxon>Amphibia</taxon>
        <taxon>Batrachia</taxon>
        <taxon>Caudata</taxon>
        <taxon>Salamandroidea</taxon>
        <taxon>Salamandridae</taxon>
        <taxon>Pleurodelinae</taxon>
        <taxon>Pleurodeles</taxon>
    </lineage>
</organism>
<dbReference type="EMBL" id="JANPWB010000008">
    <property type="protein sequence ID" value="KAJ1166845.1"/>
    <property type="molecule type" value="Genomic_DNA"/>
</dbReference>
<dbReference type="Proteomes" id="UP001066276">
    <property type="component" value="Chromosome 4_2"/>
</dbReference>
<evidence type="ECO:0000256" key="1">
    <source>
        <dbReference type="SAM" id="MobiDB-lite"/>
    </source>
</evidence>
<sequence>MAADALVRVYSGALVSASAPSRSLRLTQCLAVVLPLLSSQGPPLSPRQQRPEVQRGSVARELRRQL</sequence>
<evidence type="ECO:0000313" key="2">
    <source>
        <dbReference type="EMBL" id="KAJ1166845.1"/>
    </source>
</evidence>
<proteinExistence type="predicted"/>
<feature type="compositionally biased region" description="Low complexity" evidence="1">
    <location>
        <begin position="38"/>
        <end position="48"/>
    </location>
</feature>
<feature type="region of interest" description="Disordered" evidence="1">
    <location>
        <begin position="38"/>
        <end position="66"/>
    </location>
</feature>
<gene>
    <name evidence="2" type="ORF">NDU88_007241</name>
</gene>
<reference evidence="2" key="1">
    <citation type="journal article" date="2022" name="bioRxiv">
        <title>Sequencing and chromosome-scale assembly of the giantPleurodeles waltlgenome.</title>
        <authorList>
            <person name="Brown T."/>
            <person name="Elewa A."/>
            <person name="Iarovenko S."/>
            <person name="Subramanian E."/>
            <person name="Araus A.J."/>
            <person name="Petzold A."/>
            <person name="Susuki M."/>
            <person name="Suzuki K.-i.T."/>
            <person name="Hayashi T."/>
            <person name="Toyoda A."/>
            <person name="Oliveira C."/>
            <person name="Osipova E."/>
            <person name="Leigh N.D."/>
            <person name="Simon A."/>
            <person name="Yun M.H."/>
        </authorList>
    </citation>
    <scope>NUCLEOTIDE SEQUENCE</scope>
    <source>
        <strain evidence="2">20211129_DDA</strain>
        <tissue evidence="2">Liver</tissue>
    </source>
</reference>
<keyword evidence="3" id="KW-1185">Reference proteome</keyword>
<feature type="compositionally biased region" description="Basic and acidic residues" evidence="1">
    <location>
        <begin position="49"/>
        <end position="66"/>
    </location>
</feature>
<evidence type="ECO:0000313" key="3">
    <source>
        <dbReference type="Proteomes" id="UP001066276"/>
    </source>
</evidence>
<protein>
    <submittedName>
        <fullName evidence="2">Uncharacterized protein</fullName>
    </submittedName>
</protein>